<dbReference type="Pfam" id="PF05193">
    <property type="entry name" value="Peptidase_M16_C"/>
    <property type="match status" value="1"/>
</dbReference>
<evidence type="ECO:0000256" key="4">
    <source>
        <dbReference type="ARBA" id="ARBA00012449"/>
    </source>
</evidence>
<evidence type="ECO:0000256" key="12">
    <source>
        <dbReference type="ARBA" id="ARBA00031184"/>
    </source>
</evidence>
<dbReference type="InterPro" id="IPR032632">
    <property type="entry name" value="Peptidase_M16_M"/>
</dbReference>
<evidence type="ECO:0000256" key="2">
    <source>
        <dbReference type="ARBA" id="ARBA00002184"/>
    </source>
</evidence>
<evidence type="ECO:0000256" key="6">
    <source>
        <dbReference type="ARBA" id="ARBA00022670"/>
    </source>
</evidence>
<evidence type="ECO:0000256" key="5">
    <source>
        <dbReference type="ARBA" id="ARBA00017565"/>
    </source>
</evidence>
<dbReference type="EMBL" id="JBHUHT010000029">
    <property type="protein sequence ID" value="MFD2097754.1"/>
    <property type="molecule type" value="Genomic_DNA"/>
</dbReference>
<keyword evidence="10" id="KW-0482">Metalloprotease</keyword>
<dbReference type="InterPro" id="IPR011765">
    <property type="entry name" value="Pept_M16_N"/>
</dbReference>
<evidence type="ECO:0000259" key="15">
    <source>
        <dbReference type="Pfam" id="PF00675"/>
    </source>
</evidence>
<comment type="caution">
    <text evidence="19">The sequence shown here is derived from an EMBL/GenBank/DDBJ whole genome shotgun (WGS) entry which is preliminary data.</text>
</comment>
<evidence type="ECO:0000256" key="7">
    <source>
        <dbReference type="ARBA" id="ARBA00022723"/>
    </source>
</evidence>
<keyword evidence="6" id="KW-0645">Protease</keyword>
<feature type="domain" description="Peptidase M16 middle/third" evidence="17">
    <location>
        <begin position="365"/>
        <end position="636"/>
    </location>
</feature>
<evidence type="ECO:0000256" key="10">
    <source>
        <dbReference type="ARBA" id="ARBA00023049"/>
    </source>
</evidence>
<dbReference type="PROSITE" id="PS00143">
    <property type="entry name" value="INSULINASE"/>
    <property type="match status" value="1"/>
</dbReference>
<gene>
    <name evidence="19" type="ORF">ACFSJ3_17320</name>
</gene>
<keyword evidence="8" id="KW-0378">Hydrolase</keyword>
<evidence type="ECO:0000313" key="19">
    <source>
        <dbReference type="EMBL" id="MFD2097754.1"/>
    </source>
</evidence>
<feature type="domain" description="Peptidase M16 C-terminal" evidence="16">
    <location>
        <begin position="182"/>
        <end position="359"/>
    </location>
</feature>
<keyword evidence="9" id="KW-0862">Zinc</keyword>
<evidence type="ECO:0000259" key="18">
    <source>
        <dbReference type="Pfam" id="PF22456"/>
    </source>
</evidence>
<evidence type="ECO:0000256" key="8">
    <source>
        <dbReference type="ARBA" id="ARBA00022801"/>
    </source>
</evidence>
<dbReference type="SUPFAM" id="SSF63411">
    <property type="entry name" value="LuxS/MPP-like metallohydrolase"/>
    <property type="match status" value="4"/>
</dbReference>
<dbReference type="Pfam" id="PF00675">
    <property type="entry name" value="Peptidase_M16"/>
    <property type="match status" value="1"/>
</dbReference>
<evidence type="ECO:0000256" key="14">
    <source>
        <dbReference type="RuleBase" id="RU004447"/>
    </source>
</evidence>
<feature type="domain" description="Peptidase M16 N-terminal" evidence="15">
    <location>
        <begin position="21"/>
        <end position="158"/>
    </location>
</feature>
<dbReference type="EC" id="3.4.24.55" evidence="4"/>
<evidence type="ECO:0000256" key="3">
    <source>
        <dbReference type="ARBA" id="ARBA00007261"/>
    </source>
</evidence>
<protein>
    <recommendedName>
        <fullName evidence="5">Protease 3</fullName>
        <ecNumber evidence="4">3.4.24.55</ecNumber>
    </recommendedName>
    <alternativeName>
        <fullName evidence="13">Pitrilysin</fullName>
    </alternativeName>
    <alternativeName>
        <fullName evidence="12">Protease III</fullName>
    </alternativeName>
    <alternativeName>
        <fullName evidence="11">Protease pi</fullName>
    </alternativeName>
</protein>
<name>A0ABW4XSC0_9GAMM</name>
<evidence type="ECO:0000256" key="13">
    <source>
        <dbReference type="ARBA" id="ARBA00033450"/>
    </source>
</evidence>
<dbReference type="InterPro" id="IPR054734">
    <property type="entry name" value="PqqF-like_C_4"/>
</dbReference>
<evidence type="ECO:0000256" key="9">
    <source>
        <dbReference type="ARBA" id="ARBA00022833"/>
    </source>
</evidence>
<evidence type="ECO:0000256" key="11">
    <source>
        <dbReference type="ARBA" id="ARBA00029597"/>
    </source>
</evidence>
<evidence type="ECO:0000256" key="1">
    <source>
        <dbReference type="ARBA" id="ARBA00001947"/>
    </source>
</evidence>
<organism evidence="19 20">
    <name type="scientific">Corallincola platygyrae</name>
    <dbReference type="NCBI Taxonomy" id="1193278"/>
    <lineage>
        <taxon>Bacteria</taxon>
        <taxon>Pseudomonadati</taxon>
        <taxon>Pseudomonadota</taxon>
        <taxon>Gammaproteobacteria</taxon>
        <taxon>Alteromonadales</taxon>
        <taxon>Psychromonadaceae</taxon>
        <taxon>Corallincola</taxon>
    </lineage>
</organism>
<keyword evidence="7" id="KW-0479">Metal-binding</keyword>
<feature type="domain" description="Coenzyme PQQ synthesis protein F-like C-terminal lobe" evidence="18">
    <location>
        <begin position="745"/>
        <end position="844"/>
    </location>
</feature>
<dbReference type="Pfam" id="PF16187">
    <property type="entry name" value="Peptidase_M16_M"/>
    <property type="match status" value="1"/>
</dbReference>
<dbReference type="InterPro" id="IPR007863">
    <property type="entry name" value="Peptidase_M16_C"/>
</dbReference>
<dbReference type="InterPro" id="IPR050626">
    <property type="entry name" value="Peptidase_M16"/>
</dbReference>
<comment type="cofactor">
    <cofactor evidence="1">
        <name>Zn(2+)</name>
        <dbReference type="ChEBI" id="CHEBI:29105"/>
    </cofactor>
</comment>
<dbReference type="PANTHER" id="PTHR43690:SF18">
    <property type="entry name" value="INSULIN-DEGRADING ENZYME-RELATED"/>
    <property type="match status" value="1"/>
</dbReference>
<comment type="function">
    <text evidence="2">Endopeptidase that degrades small peptides of less than 7 kDa, such as glucagon and insulin.</text>
</comment>
<keyword evidence="20" id="KW-1185">Reference proteome</keyword>
<dbReference type="InterPro" id="IPR011249">
    <property type="entry name" value="Metalloenz_LuxS/M16"/>
</dbReference>
<dbReference type="PANTHER" id="PTHR43690">
    <property type="entry name" value="NARDILYSIN"/>
    <property type="match status" value="1"/>
</dbReference>
<dbReference type="InterPro" id="IPR001431">
    <property type="entry name" value="Pept_M16_Zn_BS"/>
</dbReference>
<sequence length="925" mass="106293">MLTSPNDHRNYRYLRLKNGLRVLLAEDAKATKSAMALAVNAGHFDDPDDRHGMSHLLEHMLFLGTEKYSDADEYQRFISTHGGNHNGWTGTEHSCYFFDIEHQHFLDGLDRFAQFFICPLLDPDWLEKERQSIDAEYRMKIKDDVRRLFQVQKETINPAHPFAKFSVGNLETLADREGSNLATELRQHFTNHYHANNMTLCLLSALPLDTQEQAVKVFEQIHQGNADKIPVTEPMYHDMHQKLIIQVRPQKTVRKLILSFALPEVDSTYRSKPISFISHLLGDEGADSLLAQLKEVGWVTTMSAGGGINGSNFKDFNIDFLLTEQGLRYVNEIIEFSFALINAIKERGVEEWRYQEKQRITEQAYRFQEKGRPIDVVSHLAVNMQHYDEEDTIYGDYRMDGLEEELVNNTLNLLTPDNMRVYLIAPEVATNVEADLYFTEYAVSQFSDEQVAHWSAPRAELRQNVLPPPNPYIVDLADARPIQKELNHPERLVDTPHFRLWHKQEHKFHLPKGHLYLSVDSPAAGRSPAEVAMLRLAVEMVLDNLSETTYPAEIAGLSYHIYAHQCGVTLHLAGFTGKQKLLLETLLQQLYRPKLKMESFERLKKQLLRHWQNAEKNRPVSQLFSELAALLQPANPGPRRLAHEITHITLAQLEEYVARFKQELHLEMMIHGDWLAEEAKAQGDWVQERLFSSAKPVQGCPRELLNIGGQGTLVRELEVPHNDAALVVYYQSTLTSPNKVALFLLLNHLISSPFFHELRTQQQLGYMVGTGYLPMQRHPGLILYLQSPNNGPAKLLSAVDDFLKQFPDILTQMSEEEWQHAQQGLISQVIEPDNNLRTLAQRFWVCIGNKDFKFNQREKVAQQIAQLDKAAIIRFVEERLIADNADRVVMFSHGEQAQEKPTFVDASWIEDISEFKSLSERFVLN</sequence>
<evidence type="ECO:0000259" key="17">
    <source>
        <dbReference type="Pfam" id="PF16187"/>
    </source>
</evidence>
<accession>A0ABW4XSC0</accession>
<dbReference type="Gene3D" id="3.30.830.10">
    <property type="entry name" value="Metalloenzyme, LuxS/M16 peptidase-like"/>
    <property type="match status" value="4"/>
</dbReference>
<reference evidence="20" key="1">
    <citation type="journal article" date="2019" name="Int. J. Syst. Evol. Microbiol.">
        <title>The Global Catalogue of Microorganisms (GCM) 10K type strain sequencing project: providing services to taxonomists for standard genome sequencing and annotation.</title>
        <authorList>
            <consortium name="The Broad Institute Genomics Platform"/>
            <consortium name="The Broad Institute Genome Sequencing Center for Infectious Disease"/>
            <person name="Wu L."/>
            <person name="Ma J."/>
        </authorList>
    </citation>
    <scope>NUCLEOTIDE SEQUENCE [LARGE SCALE GENOMIC DNA]</scope>
    <source>
        <strain evidence="20">CGMCC 1.10992</strain>
    </source>
</reference>
<dbReference type="RefSeq" id="WP_345342000.1">
    <property type="nucleotide sequence ID" value="NZ_BAABLI010000033.1"/>
</dbReference>
<dbReference type="Pfam" id="PF22456">
    <property type="entry name" value="PqqF-like_C_4"/>
    <property type="match status" value="1"/>
</dbReference>
<proteinExistence type="inferred from homology"/>
<comment type="similarity">
    <text evidence="3 14">Belongs to the peptidase M16 family.</text>
</comment>
<evidence type="ECO:0000259" key="16">
    <source>
        <dbReference type="Pfam" id="PF05193"/>
    </source>
</evidence>
<dbReference type="Proteomes" id="UP001597380">
    <property type="component" value="Unassembled WGS sequence"/>
</dbReference>
<evidence type="ECO:0000313" key="20">
    <source>
        <dbReference type="Proteomes" id="UP001597380"/>
    </source>
</evidence>